<protein>
    <submittedName>
        <fullName evidence="3">Copper/silver-translocating P-type ATPase</fullName>
    </submittedName>
</protein>
<accession>A0A0G0TW77</accession>
<sequence>MSKIVKKKLKISGMHCTSCAMKIDMDLEDLEGIKEARTSFAKQESEVEFDQDKLDIQNVIAVIEKTGYSAQIKAD</sequence>
<dbReference type="InterPro" id="IPR006121">
    <property type="entry name" value="HMA_dom"/>
</dbReference>
<gene>
    <name evidence="3" type="ORF">UT84_C0001G0030</name>
</gene>
<dbReference type="Pfam" id="PF00403">
    <property type="entry name" value="HMA"/>
    <property type="match status" value="1"/>
</dbReference>
<feature type="domain" description="HMA" evidence="2">
    <location>
        <begin position="5"/>
        <end position="71"/>
    </location>
</feature>
<evidence type="ECO:0000259" key="2">
    <source>
        <dbReference type="PROSITE" id="PS50846"/>
    </source>
</evidence>
<organism evidence="3 4">
    <name type="scientific">Candidatus Curtissbacteria bacterium GW2011_GWA1_40_16</name>
    <dbReference type="NCBI Taxonomy" id="1618405"/>
    <lineage>
        <taxon>Bacteria</taxon>
        <taxon>Candidatus Curtissiibacteriota</taxon>
    </lineage>
</organism>
<dbReference type="Proteomes" id="UP000034531">
    <property type="component" value="Unassembled WGS sequence"/>
</dbReference>
<dbReference type="AlphaFoldDB" id="A0A0G0TW77"/>
<dbReference type="PANTHER" id="PTHR46594:SF4">
    <property type="entry name" value="P-TYPE CATION-TRANSPORTING ATPASE"/>
    <property type="match status" value="1"/>
</dbReference>
<dbReference type="Gene3D" id="3.30.70.100">
    <property type="match status" value="1"/>
</dbReference>
<dbReference type="EMBL" id="LBYI01000001">
    <property type="protein sequence ID" value="KKR51345.1"/>
    <property type="molecule type" value="Genomic_DNA"/>
</dbReference>
<dbReference type="PANTHER" id="PTHR46594">
    <property type="entry name" value="P-TYPE CATION-TRANSPORTING ATPASE"/>
    <property type="match status" value="1"/>
</dbReference>
<keyword evidence="1" id="KW-0479">Metal-binding</keyword>
<reference evidence="3 4" key="1">
    <citation type="journal article" date="2015" name="Nature">
        <title>rRNA introns, odd ribosomes, and small enigmatic genomes across a large radiation of phyla.</title>
        <authorList>
            <person name="Brown C.T."/>
            <person name="Hug L.A."/>
            <person name="Thomas B.C."/>
            <person name="Sharon I."/>
            <person name="Castelle C.J."/>
            <person name="Singh A."/>
            <person name="Wilkins M.J."/>
            <person name="Williams K.H."/>
            <person name="Banfield J.F."/>
        </authorList>
    </citation>
    <scope>NUCLEOTIDE SEQUENCE [LARGE SCALE GENOMIC DNA]</scope>
</reference>
<dbReference type="CDD" id="cd00371">
    <property type="entry name" value="HMA"/>
    <property type="match status" value="1"/>
</dbReference>
<proteinExistence type="predicted"/>
<dbReference type="GO" id="GO:0046872">
    <property type="term" value="F:metal ion binding"/>
    <property type="evidence" value="ECO:0007669"/>
    <property type="project" value="UniProtKB-KW"/>
</dbReference>
<evidence type="ECO:0000313" key="3">
    <source>
        <dbReference type="EMBL" id="KKR51345.1"/>
    </source>
</evidence>
<dbReference type="FunFam" id="3.30.70.100:FF:000005">
    <property type="entry name" value="Copper-exporting P-type ATPase A"/>
    <property type="match status" value="1"/>
</dbReference>
<evidence type="ECO:0000256" key="1">
    <source>
        <dbReference type="ARBA" id="ARBA00022723"/>
    </source>
</evidence>
<evidence type="ECO:0000313" key="4">
    <source>
        <dbReference type="Proteomes" id="UP000034531"/>
    </source>
</evidence>
<dbReference type="PROSITE" id="PS50846">
    <property type="entry name" value="HMA_2"/>
    <property type="match status" value="1"/>
</dbReference>
<name>A0A0G0TW77_9BACT</name>
<comment type="caution">
    <text evidence="3">The sequence shown here is derived from an EMBL/GenBank/DDBJ whole genome shotgun (WGS) entry which is preliminary data.</text>
</comment>
<dbReference type="InterPro" id="IPR036163">
    <property type="entry name" value="HMA_dom_sf"/>
</dbReference>
<dbReference type="SUPFAM" id="SSF55008">
    <property type="entry name" value="HMA, heavy metal-associated domain"/>
    <property type="match status" value="1"/>
</dbReference>